<evidence type="ECO:0000313" key="2">
    <source>
        <dbReference type="EMBL" id="SVA04281.1"/>
    </source>
</evidence>
<keyword evidence="1" id="KW-0472">Membrane</keyword>
<reference evidence="2" key="1">
    <citation type="submission" date="2018-05" db="EMBL/GenBank/DDBJ databases">
        <authorList>
            <person name="Lanie J.A."/>
            <person name="Ng W.-L."/>
            <person name="Kazmierczak K.M."/>
            <person name="Andrzejewski T.M."/>
            <person name="Davidsen T.M."/>
            <person name="Wayne K.J."/>
            <person name="Tettelin H."/>
            <person name="Glass J.I."/>
            <person name="Rusch D."/>
            <person name="Podicherti R."/>
            <person name="Tsui H.-C.T."/>
            <person name="Winkler M.E."/>
        </authorList>
    </citation>
    <scope>NUCLEOTIDE SEQUENCE</scope>
</reference>
<feature type="transmembrane region" description="Helical" evidence="1">
    <location>
        <begin position="6"/>
        <end position="25"/>
    </location>
</feature>
<name>A0A381SLR8_9ZZZZ</name>
<keyword evidence="1" id="KW-0812">Transmembrane</keyword>
<dbReference type="EMBL" id="UINC01003209">
    <property type="protein sequence ID" value="SVA04281.1"/>
    <property type="molecule type" value="Genomic_DNA"/>
</dbReference>
<feature type="transmembrane region" description="Helical" evidence="1">
    <location>
        <begin position="37"/>
        <end position="57"/>
    </location>
</feature>
<feature type="transmembrane region" description="Helical" evidence="1">
    <location>
        <begin position="69"/>
        <end position="88"/>
    </location>
</feature>
<accession>A0A381SLR8</accession>
<sequence>VDAISLAETASVGLCGLAVLLWMSIGSFSRTEARELLAQRVIAALCVTSAVLLFALHQMGGELWGSRNMARPMAVIAVIVALAGMLNIKGKDVQGETNPHKIAKMRREEE</sequence>
<proteinExistence type="predicted"/>
<gene>
    <name evidence="2" type="ORF">METZ01_LOCUS57135</name>
</gene>
<feature type="non-terminal residue" evidence="2">
    <location>
        <position position="1"/>
    </location>
</feature>
<dbReference type="AlphaFoldDB" id="A0A381SLR8"/>
<keyword evidence="1" id="KW-1133">Transmembrane helix</keyword>
<protein>
    <submittedName>
        <fullName evidence="2">Uncharacterized protein</fullName>
    </submittedName>
</protein>
<organism evidence="2">
    <name type="scientific">marine metagenome</name>
    <dbReference type="NCBI Taxonomy" id="408172"/>
    <lineage>
        <taxon>unclassified sequences</taxon>
        <taxon>metagenomes</taxon>
        <taxon>ecological metagenomes</taxon>
    </lineage>
</organism>
<evidence type="ECO:0000256" key="1">
    <source>
        <dbReference type="SAM" id="Phobius"/>
    </source>
</evidence>